<evidence type="ECO:0000313" key="6">
    <source>
        <dbReference type="EMBL" id="ROR30583.1"/>
    </source>
</evidence>
<gene>
    <name evidence="6" type="ORF">EDD66_102235</name>
</gene>
<dbReference type="RefSeq" id="WP_123608280.1">
    <property type="nucleotide sequence ID" value="NZ_RJVG01000002.1"/>
</dbReference>
<dbReference type="GO" id="GO:0003677">
    <property type="term" value="F:DNA binding"/>
    <property type="evidence" value="ECO:0007669"/>
    <property type="project" value="UniProtKB-KW"/>
</dbReference>
<evidence type="ECO:0000259" key="5">
    <source>
        <dbReference type="PROSITE" id="PS50937"/>
    </source>
</evidence>
<dbReference type="Pfam" id="PF00376">
    <property type="entry name" value="MerR"/>
    <property type="match status" value="1"/>
</dbReference>
<evidence type="ECO:0000256" key="4">
    <source>
        <dbReference type="ARBA" id="ARBA00023163"/>
    </source>
</evidence>
<keyword evidence="1" id="KW-0678">Repressor</keyword>
<feature type="domain" description="HTH merR-type" evidence="5">
    <location>
        <begin position="119"/>
        <end position="188"/>
    </location>
</feature>
<dbReference type="AlphaFoldDB" id="A0A3N1XVE9"/>
<evidence type="ECO:0000256" key="2">
    <source>
        <dbReference type="ARBA" id="ARBA00023015"/>
    </source>
</evidence>
<keyword evidence="3 6" id="KW-0238">DNA-binding</keyword>
<dbReference type="Proteomes" id="UP000273083">
    <property type="component" value="Unassembled WGS sequence"/>
</dbReference>
<reference evidence="6 7" key="1">
    <citation type="submission" date="2018-11" db="EMBL/GenBank/DDBJ databases">
        <title>Genomic Encyclopedia of Type Strains, Phase IV (KMG-IV): sequencing the most valuable type-strain genomes for metagenomic binning, comparative biology and taxonomic classification.</title>
        <authorList>
            <person name="Goeker M."/>
        </authorList>
    </citation>
    <scope>NUCLEOTIDE SEQUENCE [LARGE SCALE GENOMIC DNA]</scope>
    <source>
        <strain evidence="6 7">DSM 26537</strain>
    </source>
</reference>
<accession>A0A3N1XVE9</accession>
<feature type="domain" description="HTH merR-type" evidence="5">
    <location>
        <begin position="1"/>
        <end position="69"/>
    </location>
</feature>
<sequence length="233" mass="27034">MHKPIDIAKKLNISTSTLRHYEAWGIIPPVPRSMNGYREYTEEHIGYFECIRAMLPGFGMDLVKEIMINIQLKNIMSAILIMNKAQSNLYQERLITEQTIELLETNALSATKLMGNKKWLTIGEVSSIAKVPTTAIRHWERIRLISPCRDTNNGYRKFNVSHLRQILFIRSLKKTIYLLDGIRGLIKELENNNIEIVRKAARDSLDYFDQVSKDQIHGVHSFYILCNKLMLLE</sequence>
<dbReference type="PANTHER" id="PTHR30204">
    <property type="entry name" value="REDOX-CYCLING DRUG-SENSING TRANSCRIPTIONAL ACTIVATOR SOXR"/>
    <property type="match status" value="1"/>
</dbReference>
<dbReference type="PANTHER" id="PTHR30204:SF69">
    <property type="entry name" value="MERR-FAMILY TRANSCRIPTIONAL REGULATOR"/>
    <property type="match status" value="1"/>
</dbReference>
<keyword evidence="2" id="KW-0805">Transcription regulation</keyword>
<dbReference type="InterPro" id="IPR000551">
    <property type="entry name" value="MerR-type_HTH_dom"/>
</dbReference>
<dbReference type="Gene3D" id="1.10.1660.10">
    <property type="match status" value="2"/>
</dbReference>
<dbReference type="InterPro" id="IPR047057">
    <property type="entry name" value="MerR_fam"/>
</dbReference>
<dbReference type="EMBL" id="RJVG01000002">
    <property type="protein sequence ID" value="ROR30583.1"/>
    <property type="molecule type" value="Genomic_DNA"/>
</dbReference>
<dbReference type="GO" id="GO:0003700">
    <property type="term" value="F:DNA-binding transcription factor activity"/>
    <property type="evidence" value="ECO:0007669"/>
    <property type="project" value="InterPro"/>
</dbReference>
<dbReference type="SMART" id="SM00422">
    <property type="entry name" value="HTH_MERR"/>
    <property type="match status" value="2"/>
</dbReference>
<dbReference type="PROSITE" id="PS50937">
    <property type="entry name" value="HTH_MERR_2"/>
    <property type="match status" value="2"/>
</dbReference>
<evidence type="ECO:0000313" key="7">
    <source>
        <dbReference type="Proteomes" id="UP000273083"/>
    </source>
</evidence>
<dbReference type="InterPro" id="IPR009061">
    <property type="entry name" value="DNA-bd_dom_put_sf"/>
</dbReference>
<dbReference type="SUPFAM" id="SSF46955">
    <property type="entry name" value="Putative DNA-binding domain"/>
    <property type="match status" value="2"/>
</dbReference>
<dbReference type="OrthoDB" id="122388at2"/>
<evidence type="ECO:0000256" key="3">
    <source>
        <dbReference type="ARBA" id="ARBA00023125"/>
    </source>
</evidence>
<name>A0A3N1XVE9_9FIRM</name>
<organism evidence="6 7">
    <name type="scientific">Mobilisporobacter senegalensis</name>
    <dbReference type="NCBI Taxonomy" id="1329262"/>
    <lineage>
        <taxon>Bacteria</taxon>
        <taxon>Bacillati</taxon>
        <taxon>Bacillota</taxon>
        <taxon>Clostridia</taxon>
        <taxon>Lachnospirales</taxon>
        <taxon>Lachnospiraceae</taxon>
        <taxon>Mobilisporobacter</taxon>
    </lineage>
</organism>
<protein>
    <submittedName>
        <fullName evidence="6">DNA-binding transcriptional MerR regulator</fullName>
    </submittedName>
</protein>
<keyword evidence="4" id="KW-0804">Transcription</keyword>
<evidence type="ECO:0000256" key="1">
    <source>
        <dbReference type="ARBA" id="ARBA00022491"/>
    </source>
</evidence>
<comment type="caution">
    <text evidence="6">The sequence shown here is derived from an EMBL/GenBank/DDBJ whole genome shotgun (WGS) entry which is preliminary data.</text>
</comment>
<keyword evidence="7" id="KW-1185">Reference proteome</keyword>
<proteinExistence type="predicted"/>
<dbReference type="Pfam" id="PF13411">
    <property type="entry name" value="MerR_1"/>
    <property type="match status" value="1"/>
</dbReference>